<evidence type="ECO:0000256" key="1">
    <source>
        <dbReference type="SAM" id="Phobius"/>
    </source>
</evidence>
<keyword evidence="3" id="KW-1185">Reference proteome</keyword>
<reference evidence="2 3" key="1">
    <citation type="submission" date="2020-01" db="EMBL/GenBank/DDBJ databases">
        <authorList>
            <consortium name="DOE Joint Genome Institute"/>
            <person name="Haridas S."/>
            <person name="Albert R."/>
            <person name="Binder M."/>
            <person name="Bloem J."/>
            <person name="Labutti K."/>
            <person name="Salamov A."/>
            <person name="Andreopoulos B."/>
            <person name="Baker S.E."/>
            <person name="Barry K."/>
            <person name="Bills G."/>
            <person name="Bluhm B.H."/>
            <person name="Cannon C."/>
            <person name="Castanera R."/>
            <person name="Culley D.E."/>
            <person name="Daum C."/>
            <person name="Ezra D."/>
            <person name="Gonzalez J.B."/>
            <person name="Henrissat B."/>
            <person name="Kuo A."/>
            <person name="Liang C."/>
            <person name="Lipzen A."/>
            <person name="Lutzoni F."/>
            <person name="Magnuson J."/>
            <person name="Mondo S."/>
            <person name="Nolan M."/>
            <person name="Ohm R."/>
            <person name="Pangilinan J."/>
            <person name="Park H.-J.H."/>
            <person name="Ramirez L."/>
            <person name="Alfaro M."/>
            <person name="Sun H."/>
            <person name="Tritt A."/>
            <person name="Yoshinaga Y."/>
            <person name="Zwiers L.-H.L."/>
            <person name="Turgeon B.G."/>
            <person name="Goodwin S.B."/>
            <person name="Spatafora J.W."/>
            <person name="Crous P.W."/>
            <person name="Grigoriev I.V."/>
        </authorList>
    </citation>
    <scope>NUCLEOTIDE SEQUENCE [LARGE SCALE GENOMIC DNA]</scope>
    <source>
        <strain evidence="2 3">CBS 611.86</strain>
    </source>
</reference>
<evidence type="ECO:0000313" key="2">
    <source>
        <dbReference type="EMBL" id="KAF2871217.1"/>
    </source>
</evidence>
<protein>
    <submittedName>
        <fullName evidence="2">Uncharacterized protein</fullName>
    </submittedName>
</protein>
<evidence type="ECO:0000313" key="3">
    <source>
        <dbReference type="Proteomes" id="UP000481861"/>
    </source>
</evidence>
<dbReference type="Proteomes" id="UP000481861">
    <property type="component" value="Unassembled WGS sequence"/>
</dbReference>
<keyword evidence="1" id="KW-1133">Transmembrane helix</keyword>
<sequence length="184" mass="20544">MTASKDKKEKKPACPLRRPRFVSSVRRVVRLVCCGGVRVNAATIGIWWFDAYVYVSPFSGALPHMLPHILLAAGGKSRCVVCLYLCVCKKSVVVKRREEKRSTRELIAREPHLFGRKHMCRICRVVGLFVVSKREEAGTGLNVSACWTAGEKEAHAAHMCRIVAESVDLFDCLLYPEKGKAEPS</sequence>
<name>A0A7C8I5B9_9PLEO</name>
<keyword evidence="1" id="KW-0812">Transmembrane</keyword>
<proteinExistence type="predicted"/>
<dbReference type="AlphaFoldDB" id="A0A7C8I5B9"/>
<feature type="transmembrane region" description="Helical" evidence="1">
    <location>
        <begin position="28"/>
        <end position="49"/>
    </location>
</feature>
<keyword evidence="1" id="KW-0472">Membrane</keyword>
<dbReference type="EMBL" id="JAADJZ010000012">
    <property type="protein sequence ID" value="KAF2871217.1"/>
    <property type="molecule type" value="Genomic_DNA"/>
</dbReference>
<comment type="caution">
    <text evidence="2">The sequence shown here is derived from an EMBL/GenBank/DDBJ whole genome shotgun (WGS) entry which is preliminary data.</text>
</comment>
<accession>A0A7C8I5B9</accession>
<organism evidence="2 3">
    <name type="scientific">Massariosphaeria phaeospora</name>
    <dbReference type="NCBI Taxonomy" id="100035"/>
    <lineage>
        <taxon>Eukaryota</taxon>
        <taxon>Fungi</taxon>
        <taxon>Dikarya</taxon>
        <taxon>Ascomycota</taxon>
        <taxon>Pezizomycotina</taxon>
        <taxon>Dothideomycetes</taxon>
        <taxon>Pleosporomycetidae</taxon>
        <taxon>Pleosporales</taxon>
        <taxon>Pleosporales incertae sedis</taxon>
        <taxon>Massariosphaeria</taxon>
    </lineage>
</organism>
<feature type="transmembrane region" description="Helical" evidence="1">
    <location>
        <begin position="69"/>
        <end position="87"/>
    </location>
</feature>
<gene>
    <name evidence="2" type="ORF">BDV95DRAFT_57044</name>
</gene>